<keyword evidence="2" id="KW-1185">Reference proteome</keyword>
<accession>F2US69</accession>
<dbReference type="InParanoid" id="F2US69"/>
<dbReference type="EMBL" id="GL832993">
    <property type="protein sequence ID" value="EGD80474.1"/>
    <property type="molecule type" value="Genomic_DNA"/>
</dbReference>
<evidence type="ECO:0000313" key="2">
    <source>
        <dbReference type="Proteomes" id="UP000007799"/>
    </source>
</evidence>
<protein>
    <submittedName>
        <fullName evidence="1">Uncharacterized protein</fullName>
    </submittedName>
</protein>
<gene>
    <name evidence="1" type="ORF">PTSG_11116</name>
</gene>
<dbReference type="KEGG" id="sre:PTSG_11116"/>
<dbReference type="AlphaFoldDB" id="F2US69"/>
<evidence type="ECO:0000313" key="1">
    <source>
        <dbReference type="EMBL" id="EGD80474.1"/>
    </source>
</evidence>
<dbReference type="GeneID" id="16068563"/>
<proteinExistence type="predicted"/>
<dbReference type="RefSeq" id="XP_004988038.1">
    <property type="nucleotide sequence ID" value="XM_004987981.1"/>
</dbReference>
<sequence>MDVVLGELAAERDAGCALEAERRLWNVLALLSPHVTTITTITAAATARTPASIAKVKWCAQAIARAFVYLLPYLRVRQTLAEEYFGLFCQRRSGGDAASNAPLPLRLGIVGILLTFQPALLSALRRQCTC</sequence>
<name>F2US69_SALR5</name>
<reference evidence="1" key="1">
    <citation type="submission" date="2009-08" db="EMBL/GenBank/DDBJ databases">
        <title>Annotation of Salpingoeca rosetta.</title>
        <authorList>
            <consortium name="The Broad Institute Genome Sequencing Platform"/>
            <person name="Russ C."/>
            <person name="Cuomo C."/>
            <person name="Burger G."/>
            <person name="Gray M.W."/>
            <person name="Holland P.W.H."/>
            <person name="King N."/>
            <person name="Lang F.B.F."/>
            <person name="Roger A.J."/>
            <person name="Ruiz-Trillo I."/>
            <person name="Young S.K."/>
            <person name="Zeng Q."/>
            <person name="Gargeya S."/>
            <person name="Alvarado L."/>
            <person name="Berlin A."/>
            <person name="Chapman S.B."/>
            <person name="Chen Z."/>
            <person name="Freedman E."/>
            <person name="Gellesch M."/>
            <person name="Goldberg J."/>
            <person name="Griggs A."/>
            <person name="Gujja S."/>
            <person name="Heilman E."/>
            <person name="Heiman D."/>
            <person name="Howarth C."/>
            <person name="Mehta T."/>
            <person name="Neiman D."/>
            <person name="Pearson M."/>
            <person name="Roberts A."/>
            <person name="Saif S."/>
            <person name="Shea T."/>
            <person name="Shenoy N."/>
            <person name="Sisk P."/>
            <person name="Stolte C."/>
            <person name="Sykes S."/>
            <person name="White J."/>
            <person name="Yandava C."/>
            <person name="Haas B."/>
            <person name="Nusbaum C."/>
            <person name="Birren B."/>
        </authorList>
    </citation>
    <scope>NUCLEOTIDE SEQUENCE [LARGE SCALE GENOMIC DNA]</scope>
    <source>
        <strain evidence="1">ATCC 50818</strain>
    </source>
</reference>
<organism evidence="2">
    <name type="scientific">Salpingoeca rosetta (strain ATCC 50818 / BSB-021)</name>
    <dbReference type="NCBI Taxonomy" id="946362"/>
    <lineage>
        <taxon>Eukaryota</taxon>
        <taxon>Choanoflagellata</taxon>
        <taxon>Craspedida</taxon>
        <taxon>Salpingoecidae</taxon>
        <taxon>Salpingoeca</taxon>
    </lineage>
</organism>
<dbReference type="Proteomes" id="UP000007799">
    <property type="component" value="Unassembled WGS sequence"/>
</dbReference>